<feature type="region of interest" description="Disordered" evidence="1">
    <location>
        <begin position="1"/>
        <end position="24"/>
    </location>
</feature>
<dbReference type="InterPro" id="IPR043128">
    <property type="entry name" value="Rev_trsase/Diguanyl_cyclase"/>
</dbReference>
<protein>
    <recommendedName>
        <fullName evidence="2">Reverse transcriptase domain-containing protein</fullName>
    </recommendedName>
</protein>
<name>A0A8B6CVV6_MYTGA</name>
<dbReference type="Gene3D" id="3.10.10.10">
    <property type="entry name" value="HIV Type 1 Reverse Transcriptase, subunit A, domain 1"/>
    <property type="match status" value="1"/>
</dbReference>
<reference evidence="3" key="1">
    <citation type="submission" date="2018-11" db="EMBL/GenBank/DDBJ databases">
        <authorList>
            <person name="Alioto T."/>
            <person name="Alioto T."/>
        </authorList>
    </citation>
    <scope>NUCLEOTIDE SEQUENCE</scope>
</reference>
<dbReference type="Proteomes" id="UP000596742">
    <property type="component" value="Unassembled WGS sequence"/>
</dbReference>
<sequence length="240" mass="27479">MHAVVQNPFSQASNTEHDELPSNYTVTRRRTENVIKKLSQDPKLLKKYGDIIAEQERRGFVETVDEKEQKGGKIHYIPHHPIHKESSTTPIRIVYDCSCRQSPSHPSLNDCLMDTPPKLNDLTKLLVQFRANQFATCTDIEKAFLHVGLSEEDRDVTRFLWLSDPTNPGSQLKTYRFKAVLFGATSSPFILNATIQKHLKQFGNSETAKILERDIYVDNILSSMNKEEDLLTYFKKKQGA</sequence>
<gene>
    <name evidence="3" type="ORF">MGAL_10B083284</name>
</gene>
<feature type="domain" description="Reverse transcriptase" evidence="2">
    <location>
        <begin position="121"/>
        <end position="234"/>
    </location>
</feature>
<dbReference type="AlphaFoldDB" id="A0A8B6CVV6"/>
<dbReference type="PANTHER" id="PTHR47331">
    <property type="entry name" value="PHD-TYPE DOMAIN-CONTAINING PROTEIN"/>
    <property type="match status" value="1"/>
</dbReference>
<dbReference type="Gene3D" id="3.30.70.270">
    <property type="match status" value="1"/>
</dbReference>
<dbReference type="InterPro" id="IPR043502">
    <property type="entry name" value="DNA/RNA_pol_sf"/>
</dbReference>
<evidence type="ECO:0000256" key="1">
    <source>
        <dbReference type="SAM" id="MobiDB-lite"/>
    </source>
</evidence>
<evidence type="ECO:0000313" key="3">
    <source>
        <dbReference type="EMBL" id="VDI09704.1"/>
    </source>
</evidence>
<comment type="caution">
    <text evidence="3">The sequence shown here is derived from an EMBL/GenBank/DDBJ whole genome shotgun (WGS) entry which is preliminary data.</text>
</comment>
<dbReference type="PANTHER" id="PTHR47331:SF1">
    <property type="entry name" value="GAG-LIKE PROTEIN"/>
    <property type="match status" value="1"/>
</dbReference>
<dbReference type="OrthoDB" id="6153490at2759"/>
<keyword evidence="4" id="KW-1185">Reference proteome</keyword>
<evidence type="ECO:0000259" key="2">
    <source>
        <dbReference type="Pfam" id="PF00078"/>
    </source>
</evidence>
<proteinExistence type="predicted"/>
<accession>A0A8B6CVV6</accession>
<dbReference type="EMBL" id="UYJE01002323">
    <property type="protein sequence ID" value="VDI09704.1"/>
    <property type="molecule type" value="Genomic_DNA"/>
</dbReference>
<organism evidence="3 4">
    <name type="scientific">Mytilus galloprovincialis</name>
    <name type="common">Mediterranean mussel</name>
    <dbReference type="NCBI Taxonomy" id="29158"/>
    <lineage>
        <taxon>Eukaryota</taxon>
        <taxon>Metazoa</taxon>
        <taxon>Spiralia</taxon>
        <taxon>Lophotrochozoa</taxon>
        <taxon>Mollusca</taxon>
        <taxon>Bivalvia</taxon>
        <taxon>Autobranchia</taxon>
        <taxon>Pteriomorphia</taxon>
        <taxon>Mytilida</taxon>
        <taxon>Mytiloidea</taxon>
        <taxon>Mytilidae</taxon>
        <taxon>Mytilinae</taxon>
        <taxon>Mytilus</taxon>
    </lineage>
</organism>
<dbReference type="Pfam" id="PF00078">
    <property type="entry name" value="RVT_1"/>
    <property type="match status" value="1"/>
</dbReference>
<dbReference type="InterPro" id="IPR000477">
    <property type="entry name" value="RT_dom"/>
</dbReference>
<evidence type="ECO:0000313" key="4">
    <source>
        <dbReference type="Proteomes" id="UP000596742"/>
    </source>
</evidence>
<dbReference type="SUPFAM" id="SSF56672">
    <property type="entry name" value="DNA/RNA polymerases"/>
    <property type="match status" value="1"/>
</dbReference>